<dbReference type="NCBIfam" id="TIGR01297">
    <property type="entry name" value="CDF"/>
    <property type="match status" value="1"/>
</dbReference>
<evidence type="ECO:0000259" key="8">
    <source>
        <dbReference type="Pfam" id="PF01545"/>
    </source>
</evidence>
<feature type="transmembrane region" description="Helical" evidence="7">
    <location>
        <begin position="176"/>
        <end position="194"/>
    </location>
</feature>
<evidence type="ECO:0000313" key="11">
    <source>
        <dbReference type="Proteomes" id="UP000824087"/>
    </source>
</evidence>
<organism evidence="10 11">
    <name type="scientific">Candidatus Fimihabitans intestinipullorum</name>
    <dbReference type="NCBI Taxonomy" id="2840820"/>
    <lineage>
        <taxon>Bacteria</taxon>
        <taxon>Bacillati</taxon>
        <taxon>Mycoplasmatota</taxon>
        <taxon>Mycoplasmatota incertae sedis</taxon>
        <taxon>Candidatus Fimihabitans</taxon>
    </lineage>
</organism>
<dbReference type="AlphaFoldDB" id="A0A9D1L3V8"/>
<proteinExistence type="inferred from homology"/>
<evidence type="ECO:0000256" key="5">
    <source>
        <dbReference type="ARBA" id="ARBA00022989"/>
    </source>
</evidence>
<keyword evidence="4 7" id="KW-0812">Transmembrane</keyword>
<feature type="domain" description="Cation efflux protein cytoplasmic" evidence="9">
    <location>
        <begin position="208"/>
        <end position="285"/>
    </location>
</feature>
<dbReference type="Gene3D" id="1.20.1510.10">
    <property type="entry name" value="Cation efflux protein transmembrane domain"/>
    <property type="match status" value="1"/>
</dbReference>
<evidence type="ECO:0000256" key="4">
    <source>
        <dbReference type="ARBA" id="ARBA00022692"/>
    </source>
</evidence>
<comment type="similarity">
    <text evidence="2">Belongs to the cation diffusion facilitator (CDF) transporter (TC 2.A.4) family.</text>
</comment>
<dbReference type="InterPro" id="IPR027469">
    <property type="entry name" value="Cation_efflux_TMD_sf"/>
</dbReference>
<dbReference type="Pfam" id="PF01545">
    <property type="entry name" value="Cation_efflux"/>
    <property type="match status" value="1"/>
</dbReference>
<protein>
    <submittedName>
        <fullName evidence="10">Cation transporter</fullName>
    </submittedName>
</protein>
<name>A0A9D1L3V8_9BACT</name>
<dbReference type="InterPro" id="IPR002524">
    <property type="entry name" value="Cation_efflux"/>
</dbReference>
<dbReference type="PANTHER" id="PTHR43840">
    <property type="entry name" value="MITOCHONDRIAL METAL TRANSPORTER 1-RELATED"/>
    <property type="match status" value="1"/>
</dbReference>
<evidence type="ECO:0000256" key="3">
    <source>
        <dbReference type="ARBA" id="ARBA00022448"/>
    </source>
</evidence>
<feature type="transmembrane region" description="Helical" evidence="7">
    <location>
        <begin position="106"/>
        <end position="127"/>
    </location>
</feature>
<dbReference type="FunFam" id="1.20.1510.10:FF:000006">
    <property type="entry name" value="Divalent cation efflux transporter"/>
    <property type="match status" value="1"/>
</dbReference>
<keyword evidence="5 7" id="KW-1133">Transmembrane helix</keyword>
<feature type="transmembrane region" description="Helical" evidence="7">
    <location>
        <begin position="75"/>
        <end position="94"/>
    </location>
</feature>
<keyword evidence="6 7" id="KW-0472">Membrane</keyword>
<evidence type="ECO:0000256" key="2">
    <source>
        <dbReference type="ARBA" id="ARBA00008114"/>
    </source>
</evidence>
<dbReference type="InterPro" id="IPR036837">
    <property type="entry name" value="Cation_efflux_CTD_sf"/>
</dbReference>
<dbReference type="Pfam" id="PF16916">
    <property type="entry name" value="ZT_dimer"/>
    <property type="match status" value="1"/>
</dbReference>
<dbReference type="Gene3D" id="3.30.70.1350">
    <property type="entry name" value="Cation efflux protein, cytoplasmic domain"/>
    <property type="match status" value="1"/>
</dbReference>
<dbReference type="PANTHER" id="PTHR43840:SF15">
    <property type="entry name" value="MITOCHONDRIAL METAL TRANSPORTER 1-RELATED"/>
    <property type="match status" value="1"/>
</dbReference>
<reference evidence="10" key="1">
    <citation type="submission" date="2020-10" db="EMBL/GenBank/DDBJ databases">
        <authorList>
            <person name="Gilroy R."/>
        </authorList>
    </citation>
    <scope>NUCLEOTIDE SEQUENCE</scope>
    <source>
        <strain evidence="10">CHK197-8231</strain>
    </source>
</reference>
<feature type="transmembrane region" description="Helical" evidence="7">
    <location>
        <begin position="12"/>
        <end position="36"/>
    </location>
</feature>
<keyword evidence="3" id="KW-0813">Transport</keyword>
<evidence type="ECO:0000256" key="6">
    <source>
        <dbReference type="ARBA" id="ARBA00023136"/>
    </source>
</evidence>
<dbReference type="GO" id="GO:0008324">
    <property type="term" value="F:monoatomic cation transmembrane transporter activity"/>
    <property type="evidence" value="ECO:0007669"/>
    <property type="project" value="InterPro"/>
</dbReference>
<comment type="subcellular location">
    <subcellularLocation>
        <location evidence="1">Membrane</location>
        <topology evidence="1">Multi-pass membrane protein</topology>
    </subcellularLocation>
</comment>
<dbReference type="SUPFAM" id="SSF160240">
    <property type="entry name" value="Cation efflux protein cytoplasmic domain-like"/>
    <property type="match status" value="1"/>
</dbReference>
<comment type="caution">
    <text evidence="10">The sequence shown here is derived from an EMBL/GenBank/DDBJ whole genome shotgun (WGS) entry which is preliminary data.</text>
</comment>
<evidence type="ECO:0000256" key="7">
    <source>
        <dbReference type="SAM" id="Phobius"/>
    </source>
</evidence>
<accession>A0A9D1L3V8</accession>
<evidence type="ECO:0000313" key="10">
    <source>
        <dbReference type="EMBL" id="HIU22417.1"/>
    </source>
</evidence>
<dbReference type="Proteomes" id="UP000824087">
    <property type="component" value="Unassembled WGS sequence"/>
</dbReference>
<dbReference type="InterPro" id="IPR027470">
    <property type="entry name" value="Cation_efflux_CTD"/>
</dbReference>
<feature type="domain" description="Cation efflux protein transmembrane" evidence="8">
    <location>
        <begin position="10"/>
        <end position="200"/>
    </location>
</feature>
<dbReference type="GO" id="GO:0016020">
    <property type="term" value="C:membrane"/>
    <property type="evidence" value="ECO:0007669"/>
    <property type="project" value="UniProtKB-SubCell"/>
</dbReference>
<dbReference type="SUPFAM" id="SSF161111">
    <property type="entry name" value="Cation efflux protein transmembrane domain-like"/>
    <property type="match status" value="1"/>
</dbReference>
<evidence type="ECO:0000259" key="9">
    <source>
        <dbReference type="Pfam" id="PF16916"/>
    </source>
</evidence>
<gene>
    <name evidence="10" type="ORF">IAD49_02415</name>
</gene>
<dbReference type="EMBL" id="DVML01000012">
    <property type="protein sequence ID" value="HIU22417.1"/>
    <property type="molecule type" value="Genomic_DNA"/>
</dbReference>
<dbReference type="InterPro" id="IPR058533">
    <property type="entry name" value="Cation_efflux_TM"/>
</dbReference>
<sequence length="287" mass="31965">MKKIIHVMRMSILVNVMLAIGKILAGWLGSSGALIADGIHSFSDLVTDFCAILGSKMAEKPADKEHPYGHGRLEYMTSLVIGVMILGVGFSVIYGSFSREITIPSVLVILVSFISIVAKLGLSIYLIRKGNEYHSNILTASGKESRTDVVSSFVVLLSSSCMQFTNEIPILKYADLVAMIVVGILIVHVGFGVLKENLSAVLGEREMDREVQNEIEALAQSYEEIYHIESIYLIKYGPYYCLDLVIHMDGGLTLIYAHKIVDQLENQIQKKYPNIQYFNIHMEPEEK</sequence>
<reference evidence="10" key="2">
    <citation type="journal article" date="2021" name="PeerJ">
        <title>Extensive microbial diversity within the chicken gut microbiome revealed by metagenomics and culture.</title>
        <authorList>
            <person name="Gilroy R."/>
            <person name="Ravi A."/>
            <person name="Getino M."/>
            <person name="Pursley I."/>
            <person name="Horton D.L."/>
            <person name="Alikhan N.F."/>
            <person name="Baker D."/>
            <person name="Gharbi K."/>
            <person name="Hall N."/>
            <person name="Watson M."/>
            <person name="Adriaenssens E.M."/>
            <person name="Foster-Nyarko E."/>
            <person name="Jarju S."/>
            <person name="Secka A."/>
            <person name="Antonio M."/>
            <person name="Oren A."/>
            <person name="Chaudhuri R.R."/>
            <person name="La Ragione R."/>
            <person name="Hildebrand F."/>
            <person name="Pallen M.J."/>
        </authorList>
    </citation>
    <scope>NUCLEOTIDE SEQUENCE</scope>
    <source>
        <strain evidence="10">CHK197-8231</strain>
    </source>
</reference>
<dbReference type="InterPro" id="IPR050291">
    <property type="entry name" value="CDF_Transporter"/>
</dbReference>
<evidence type="ECO:0000256" key="1">
    <source>
        <dbReference type="ARBA" id="ARBA00004141"/>
    </source>
</evidence>